<feature type="region of interest" description="Disordered" evidence="1">
    <location>
        <begin position="180"/>
        <end position="199"/>
    </location>
</feature>
<dbReference type="EMBL" id="NAJO01000049">
    <property type="protein sequence ID" value="OQN97931.1"/>
    <property type="molecule type" value="Genomic_DNA"/>
</dbReference>
<gene>
    <name evidence="2" type="ORF">B0A48_16235</name>
</gene>
<keyword evidence="3" id="KW-1185">Reference proteome</keyword>
<protein>
    <submittedName>
        <fullName evidence="2">Uncharacterized protein</fullName>
    </submittedName>
</protein>
<comment type="caution">
    <text evidence="2">The sequence shown here is derived from an EMBL/GenBank/DDBJ whole genome shotgun (WGS) entry which is preliminary data.</text>
</comment>
<proteinExistence type="predicted"/>
<evidence type="ECO:0000313" key="2">
    <source>
        <dbReference type="EMBL" id="OQN97931.1"/>
    </source>
</evidence>
<evidence type="ECO:0000256" key="1">
    <source>
        <dbReference type="SAM" id="MobiDB-lite"/>
    </source>
</evidence>
<dbReference type="Proteomes" id="UP000192596">
    <property type="component" value="Unassembled WGS sequence"/>
</dbReference>
<evidence type="ECO:0000313" key="3">
    <source>
        <dbReference type="Proteomes" id="UP000192596"/>
    </source>
</evidence>
<feature type="compositionally biased region" description="Polar residues" evidence="1">
    <location>
        <begin position="184"/>
        <end position="199"/>
    </location>
</feature>
<name>A0A1V8SGF6_9PEZI</name>
<reference evidence="3" key="1">
    <citation type="submission" date="2017-03" db="EMBL/GenBank/DDBJ databases">
        <title>Genomes of endolithic fungi from Antarctica.</title>
        <authorList>
            <person name="Coleine C."/>
            <person name="Masonjones S."/>
            <person name="Stajich J.E."/>
        </authorList>
    </citation>
    <scope>NUCLEOTIDE SEQUENCE [LARGE SCALE GENOMIC DNA]</scope>
    <source>
        <strain evidence="3">CCFEE 5527</strain>
    </source>
</reference>
<accession>A0A1V8SGF6</accession>
<organism evidence="2 3">
    <name type="scientific">Cryoendolithus antarcticus</name>
    <dbReference type="NCBI Taxonomy" id="1507870"/>
    <lineage>
        <taxon>Eukaryota</taxon>
        <taxon>Fungi</taxon>
        <taxon>Dikarya</taxon>
        <taxon>Ascomycota</taxon>
        <taxon>Pezizomycotina</taxon>
        <taxon>Dothideomycetes</taxon>
        <taxon>Dothideomycetidae</taxon>
        <taxon>Cladosporiales</taxon>
        <taxon>Cladosporiaceae</taxon>
        <taxon>Cryoendolithus</taxon>
    </lineage>
</organism>
<dbReference type="InParanoid" id="A0A1V8SGF6"/>
<sequence length="378" mass="42930">MYPDGYELVPPDPLYTAPYEAWPVASAAPDCYYLEFNQGYQIHNYGWLDRDTDEPAIALSGRTEEQLACSITEDQLQRIRHHPGVAKVTQFGDEDWLRERQVRWHPKRNYGARHGLNVIFVDNTYTLGEHLEKIGWPLTTGWKASRTDSYGPGRPYSKEQLRTIFSDPKVLMIEETSGGMFHDGSSSTSTQAPTETSGHNSLYTAPYEAWIGKSAAPDCYNISFKEGFQVTNSGYLDYDSDDPWIVHTGRTSRDRQSALTRQQREHARNYPGVAKIVQFGDDAWLLSRKVTMYPERGYEDHPARMVIFANRSYTAGEHFAKIGQVVDGVSPSCSRIYVADRLSDEQVQLIFSDPMVICIDQSTPGKFHQTLNDDVECQ</sequence>
<dbReference type="AlphaFoldDB" id="A0A1V8SGF6"/>